<dbReference type="InterPro" id="IPR004830">
    <property type="entry name" value="LRR_variant"/>
</dbReference>
<dbReference type="Pfam" id="PF01816">
    <property type="entry name" value="LRV"/>
    <property type="match status" value="4"/>
</dbReference>
<keyword evidence="2" id="KW-1185">Reference proteome</keyword>
<dbReference type="EMBL" id="PYSV01000005">
    <property type="protein sequence ID" value="PTA68594.1"/>
    <property type="molecule type" value="Genomic_DNA"/>
</dbReference>
<gene>
    <name evidence="1" type="ORF">C8263_07320</name>
</gene>
<protein>
    <recommendedName>
        <fullName evidence="3">Leucine rich repeat variant</fullName>
    </recommendedName>
</protein>
<reference evidence="1 2" key="1">
    <citation type="submission" date="2018-03" db="EMBL/GenBank/DDBJ databases">
        <title>Draft genome of Deinococcus sp. OD32.</title>
        <authorList>
            <person name="Wang X.-P."/>
            <person name="Du Z.-J."/>
        </authorList>
    </citation>
    <scope>NUCLEOTIDE SEQUENCE [LARGE SCALE GENOMIC DNA]</scope>
    <source>
        <strain evidence="1 2">OD32</strain>
    </source>
</reference>
<dbReference type="SUPFAM" id="SSF48371">
    <property type="entry name" value="ARM repeat"/>
    <property type="match status" value="3"/>
</dbReference>
<dbReference type="InterPro" id="IPR016024">
    <property type="entry name" value="ARM-type_fold"/>
</dbReference>
<comment type="caution">
    <text evidence="1">The sequence shown here is derived from an EMBL/GenBank/DDBJ whole genome shotgun (WGS) entry which is preliminary data.</text>
</comment>
<evidence type="ECO:0000313" key="2">
    <source>
        <dbReference type="Proteomes" id="UP000240317"/>
    </source>
</evidence>
<accession>A0A2T3W9X0</accession>
<dbReference type="RefSeq" id="WP_107137468.1">
    <property type="nucleotide sequence ID" value="NZ_PYSV01000005.1"/>
</dbReference>
<proteinExistence type="predicted"/>
<name>A0A2T3W9X0_9DEIO</name>
<dbReference type="Proteomes" id="UP000240317">
    <property type="component" value="Unassembled WGS sequence"/>
</dbReference>
<dbReference type="Gene3D" id="1.25.10.10">
    <property type="entry name" value="Leucine-rich Repeat Variant"/>
    <property type="match status" value="2"/>
</dbReference>
<dbReference type="InterPro" id="IPR011989">
    <property type="entry name" value="ARM-like"/>
</dbReference>
<evidence type="ECO:0008006" key="3">
    <source>
        <dbReference type="Google" id="ProtNLM"/>
    </source>
</evidence>
<organism evidence="1 2">
    <name type="scientific">Deinococcus arcticus</name>
    <dbReference type="NCBI Taxonomy" id="2136176"/>
    <lineage>
        <taxon>Bacteria</taxon>
        <taxon>Thermotogati</taxon>
        <taxon>Deinococcota</taxon>
        <taxon>Deinococci</taxon>
        <taxon>Deinococcales</taxon>
        <taxon>Deinococcaceae</taxon>
        <taxon>Deinococcus</taxon>
    </lineage>
</organism>
<dbReference type="OrthoDB" id="53716at2"/>
<sequence>MNRAGLLLEAQQPETSPERLLWLATEKDREVRRLARANPRFPAAHRAALDLADSVPGLLDPLQLNLLARLGPWAARIAARHDQTTDDTLVELVLAGYAQQVLLFQPKRRTPWLLEQARHRPALLTFLCEGRRVPWPLRHAAQRLRQSGVSGAHAAPAPSGEEQDPVARLRATLLDRTTGPFLSAEDIALIQGNRRLQSLAARHPFFPLALLQWLDGQQPDGQARETILRQLEHLALASKLLTGYAEHGTWEERAAVARNPHLPGDSLDRLTRDEDWWVRAASAENPNATPEALERLAGDPEHVTVRECVAAHPHTPGPVLVVLAQDGEPTVRAAVARNPSTPPEALDRLSCDTKFGTREAVAAHALTSPDTLQVLAQDANERVRLVARTRSGALNEAQVQAALATRRRNVKLALGLTPAPPPSLLVTLAHDRHPRVRAQTAWNPHLPTELLKTLTADPELEVRRVASALNPDTPADQLAFLPRYDARVRQALSRNLSAPAPVLEELSDDALLDVRLGVVLNVSAPGGALERRLPEQPLRPDIRRHPRYAGRVQRKLHELELHEAEQPDASPDSLQALSQSDAVKVRRAVAIHAHSSTETLLGLAADDNEKIRLAVVSREAELAVSVQQLLAADRSEDVRLRLVRRLDLHLDVLLMIARNIDEGETVLTEVAQHPAVTPDALGMLAVHRFWRVRQIVARHPATPLPTLLALAQDPQEEVLKGILRNPMCTPAVMHRMVHQPKMRLELAHHSLADHTVLEALAFDGQYERFLRVHSWTKRLPPRISSAPLLDRWRAWSRQQASRRAAKDLHVLIAVIEHPAASPKAVQFARRLDHVEIHAAVERRQLTLQAGREEPHD</sequence>
<evidence type="ECO:0000313" key="1">
    <source>
        <dbReference type="EMBL" id="PTA68594.1"/>
    </source>
</evidence>
<dbReference type="AlphaFoldDB" id="A0A2T3W9X0"/>